<reference evidence="1 2" key="1">
    <citation type="journal article" date="2016" name="Genome Biol. Evol.">
        <title>Draft genome sequence of an aflatoxigenic Aspergillus species, A. bombycis.</title>
        <authorList>
            <person name="Moore G.G."/>
            <person name="Mack B.M."/>
            <person name="Beltz S.B."/>
            <person name="Gilbert M.K."/>
        </authorList>
    </citation>
    <scope>NUCLEOTIDE SEQUENCE [LARGE SCALE GENOMIC DNA]</scope>
    <source>
        <strain evidence="2">NRRL 26010</strain>
    </source>
</reference>
<dbReference type="EMBL" id="LYCR01000006">
    <property type="protein sequence ID" value="OGM49924.1"/>
    <property type="molecule type" value="Genomic_DNA"/>
</dbReference>
<dbReference type="GeneID" id="34444861"/>
<organism evidence="1 2">
    <name type="scientific">Aspergillus bombycis</name>
    <dbReference type="NCBI Taxonomy" id="109264"/>
    <lineage>
        <taxon>Eukaryota</taxon>
        <taxon>Fungi</taxon>
        <taxon>Dikarya</taxon>
        <taxon>Ascomycota</taxon>
        <taxon>Pezizomycotina</taxon>
        <taxon>Eurotiomycetes</taxon>
        <taxon>Eurotiomycetidae</taxon>
        <taxon>Eurotiales</taxon>
        <taxon>Aspergillaceae</taxon>
        <taxon>Aspergillus</taxon>
    </lineage>
</organism>
<accession>A0A1F8ADX6</accession>
<keyword evidence="2" id="KW-1185">Reference proteome</keyword>
<name>A0A1F8ADX6_9EURO</name>
<dbReference type="RefSeq" id="XP_022393641.1">
    <property type="nucleotide sequence ID" value="XM_022528601.1"/>
</dbReference>
<evidence type="ECO:0000313" key="2">
    <source>
        <dbReference type="Proteomes" id="UP000179179"/>
    </source>
</evidence>
<dbReference type="Proteomes" id="UP000179179">
    <property type="component" value="Unassembled WGS sequence"/>
</dbReference>
<dbReference type="AlphaFoldDB" id="A0A1F8ADX6"/>
<comment type="caution">
    <text evidence="1">The sequence shown here is derived from an EMBL/GenBank/DDBJ whole genome shotgun (WGS) entry which is preliminary data.</text>
</comment>
<dbReference type="OrthoDB" id="5422293at2759"/>
<sequence>MVEIRIVCSKGQPLILYSTASKCSGQDYSQYGIKWSPTTPTQFVDAPPSIYLPVRVTARSTGQSHPSSPPIQIYPFLALLRLFLPLPAWHFCLPDPVPSNGILIDTSLFESRQPPAELINLRSTPIWRARDTPLWSLYRIYEAMTARQYPAISSEVEYFWGQVRQSWAVCCIPDPGDRDLIRYAILASIAEELADAFNWRLGLGLRRDRTKNIYRNTLNDELPPFDPEIAPDWTKNVSAIGYHSIQNLSDSLRDSPGLIQNTWVDSSIQCRAIYELRAVNRWLVLRPRKEIKDQLWYGVILRTFSSVR</sequence>
<evidence type="ECO:0000313" key="1">
    <source>
        <dbReference type="EMBL" id="OGM49924.1"/>
    </source>
</evidence>
<protein>
    <submittedName>
        <fullName evidence="1">Uncharacterized protein</fullName>
    </submittedName>
</protein>
<gene>
    <name evidence="1" type="ORF">ABOM_001471</name>
</gene>
<proteinExistence type="predicted"/>